<protein>
    <submittedName>
        <fullName evidence="1">Uncharacterized protein</fullName>
    </submittedName>
</protein>
<dbReference type="EMBL" id="LAZR01005371">
    <property type="protein sequence ID" value="KKN00476.1"/>
    <property type="molecule type" value="Genomic_DNA"/>
</dbReference>
<name>A0A0F9PHH0_9ZZZZ</name>
<organism evidence="1">
    <name type="scientific">marine sediment metagenome</name>
    <dbReference type="NCBI Taxonomy" id="412755"/>
    <lineage>
        <taxon>unclassified sequences</taxon>
        <taxon>metagenomes</taxon>
        <taxon>ecological metagenomes</taxon>
    </lineage>
</organism>
<accession>A0A0F9PHH0</accession>
<sequence>MVETLKKICPDCKAKYPMEMEVGPCHECGGEIIVETVKTKKSKN</sequence>
<evidence type="ECO:0000313" key="1">
    <source>
        <dbReference type="EMBL" id="KKN00476.1"/>
    </source>
</evidence>
<gene>
    <name evidence="1" type="ORF">LCGC14_1137430</name>
</gene>
<proteinExistence type="predicted"/>
<dbReference type="AlphaFoldDB" id="A0A0F9PHH0"/>
<reference evidence="1" key="1">
    <citation type="journal article" date="2015" name="Nature">
        <title>Complex archaea that bridge the gap between prokaryotes and eukaryotes.</title>
        <authorList>
            <person name="Spang A."/>
            <person name="Saw J.H."/>
            <person name="Jorgensen S.L."/>
            <person name="Zaremba-Niedzwiedzka K."/>
            <person name="Martijn J."/>
            <person name="Lind A.E."/>
            <person name="van Eijk R."/>
            <person name="Schleper C."/>
            <person name="Guy L."/>
            <person name="Ettema T.J."/>
        </authorList>
    </citation>
    <scope>NUCLEOTIDE SEQUENCE</scope>
</reference>
<comment type="caution">
    <text evidence="1">The sequence shown here is derived from an EMBL/GenBank/DDBJ whole genome shotgun (WGS) entry which is preliminary data.</text>
</comment>